<evidence type="ECO:0000313" key="2">
    <source>
        <dbReference type="WBParaSite" id="PSU_v2.g13980.t1"/>
    </source>
</evidence>
<organism evidence="1 2">
    <name type="scientific">Panagrolaimus superbus</name>
    <dbReference type="NCBI Taxonomy" id="310955"/>
    <lineage>
        <taxon>Eukaryota</taxon>
        <taxon>Metazoa</taxon>
        <taxon>Ecdysozoa</taxon>
        <taxon>Nematoda</taxon>
        <taxon>Chromadorea</taxon>
        <taxon>Rhabditida</taxon>
        <taxon>Tylenchina</taxon>
        <taxon>Panagrolaimomorpha</taxon>
        <taxon>Panagrolaimoidea</taxon>
        <taxon>Panagrolaimidae</taxon>
        <taxon>Panagrolaimus</taxon>
    </lineage>
</organism>
<dbReference type="AlphaFoldDB" id="A0A914Y5C9"/>
<name>A0A914Y5C9_9BILA</name>
<sequence length="201" mass="23056">MYFIFLEQTSEGARELMTAIIEESTDNFIVRDNEKIVAMHSLKKGFIKEKPKQKQRLEDYGFLVGSGTFKHKRNNIIMTLLDASESNMFKNMEPPCKYFYGMLGAVHPKYHGKKVAEAVVIGLIKYCIDEGAKYYCGDNTNDKIANLFCKLPGFEIVDKFYYSDFKIHGTSVINQLVDGSKHTCLCFCDLEKHKNAYLKNV</sequence>
<dbReference type="Gene3D" id="3.40.630.30">
    <property type="match status" value="1"/>
</dbReference>
<dbReference type="SUPFAM" id="SSF55729">
    <property type="entry name" value="Acyl-CoA N-acyltransferases (Nat)"/>
    <property type="match status" value="1"/>
</dbReference>
<evidence type="ECO:0000313" key="1">
    <source>
        <dbReference type="Proteomes" id="UP000887577"/>
    </source>
</evidence>
<keyword evidence="1" id="KW-1185">Reference proteome</keyword>
<dbReference type="WBParaSite" id="PSU_v2.g13980.t1">
    <property type="protein sequence ID" value="PSU_v2.g13980.t1"/>
    <property type="gene ID" value="PSU_v2.g13980"/>
</dbReference>
<accession>A0A914Y5C9</accession>
<proteinExistence type="predicted"/>
<protein>
    <submittedName>
        <fullName evidence="2">N-acetyltransferase domain-containing protein</fullName>
    </submittedName>
</protein>
<dbReference type="Proteomes" id="UP000887577">
    <property type="component" value="Unplaced"/>
</dbReference>
<reference evidence="2" key="1">
    <citation type="submission" date="2022-11" db="UniProtKB">
        <authorList>
            <consortium name="WormBaseParasite"/>
        </authorList>
    </citation>
    <scope>IDENTIFICATION</scope>
</reference>
<dbReference type="InterPro" id="IPR016181">
    <property type="entry name" value="Acyl_CoA_acyltransferase"/>
</dbReference>